<feature type="compositionally biased region" description="Gly residues" evidence="1">
    <location>
        <begin position="1249"/>
        <end position="1258"/>
    </location>
</feature>
<keyword evidence="2" id="KW-0812">Transmembrane</keyword>
<feature type="transmembrane region" description="Helical" evidence="2">
    <location>
        <begin position="375"/>
        <end position="392"/>
    </location>
</feature>
<feature type="region of interest" description="Disordered" evidence="1">
    <location>
        <begin position="277"/>
        <end position="315"/>
    </location>
</feature>
<feature type="region of interest" description="Disordered" evidence="1">
    <location>
        <begin position="805"/>
        <end position="876"/>
    </location>
</feature>
<keyword evidence="2" id="KW-0472">Membrane</keyword>
<feature type="compositionally biased region" description="Basic residues" evidence="1">
    <location>
        <begin position="1067"/>
        <end position="1091"/>
    </location>
</feature>
<dbReference type="InterPro" id="IPR052971">
    <property type="entry name" value="TRP_calcium_channel"/>
</dbReference>
<sequence length="1288" mass="142039">MLSALLRPFKGSSSRADGHHHADLEQDFALRPSIAEYRRHPHATADFTEADDDDDESDGAVQSRVAPGARPDDEDGMARSLGILPLFSATNLDAIPVYSVTHAIRDIVQARTETALSWEQLRSPQISQFLVKPMQQQIRAQHFSPATLYALMANCLQFEKESRLSLGTAGTNATRARVCQLLAIKLLKEYSTRELIDALCYDFYPLQGCPGTLTPLTPGGGRSSRSATVPRTSALEVAIRASAKNFLAHPLVVQYLEAIWNGFICFSVPAQEPGSLGSSGSATGSIPSRRQSTVRTPLLGDRDQRTKYEPPQPKPLAGRCSVRLYNPRTATLFKLSRLRVPRYRRLFSTCSLLVLVGLFLAVLGQRSSRITSVELVFWIWSAGFMLDELVSFSEQGLSFYVMSFWNIFDLGILVLLMVYYCMRIYGVFLLDPHQWNQNAYDVLAVNAVLLLPRVIGVLDHYRSFSRLLISLRLLMLDLAAVFVVAFICCGAFFVFFAFSKNPDGPTAVAYKLFQALLGFTPSAWDMWSSYNWMGKTLLALFLVMSHFVVIAILIAVLTNSLMAIASKATEEYQFTFAINTMAMAKNDAPFCYAPPLNIFAWVLMPLRYAMPRRQYVWLNSTMIRVTHFPLLFGIYFYEKFILARSMYESTDLVDRPRRARRHAFSDPASRSTFFSPSIRIREDSVVAFERDRTLDEVFRRVPNARNQRRNDRHKTQTAIRTWMDQHEPPPRIYSTIDSTRMGSDWQRRLSMNRERPSRVPRHYSDIRSTASDPADVISEAPYSVAVAMYGFDDGVMRRDYAVEPKDHTDADADGDDELVTNDEDEGDDATNNLTDRGAARDEAVEDEDYFTTTPVATRFSNPELESPRPPTSRRVPLHTRTMSTNTILYAPEGTQPDDSSASDWPTSRPFSRPLSTRHTPVATPITPGAGRRSPRRHMYLAANRPRSMIQPGESLFRSMSGRSGGLTLDIAAATNSGGASTSRPARRHSVADLMTTSSVYPETSNPNRDPMSSSSADDVNRTLLAKMQSLEESLGFMFREMRSLARRHTDGEYHSDETGKPSSWGRSLHHHPHPHHHHYRDHQQQQRHRRGGGGGFSVGSDPSSARGQALIEVAVAQAREREREREREGGRVGPAWLRRARTAAAASATAVSSGGGANVTGGSGSGGVMARRSLPPRRPLGVWRNSGSGSAAVVEEEKFAPPAGASGSGGPGSGLGITGRSSGSGNIERKSTGKGKGRERDRGGSLSPGSGGGGGGERSGSLGTVGMMGMSPQTDELAQVAGKGGMSL</sequence>
<feature type="compositionally biased region" description="Polar residues" evidence="1">
    <location>
        <begin position="850"/>
        <end position="860"/>
    </location>
</feature>
<keyword evidence="6" id="KW-1185">Reference proteome</keyword>
<evidence type="ECO:0008006" key="7">
    <source>
        <dbReference type="Google" id="ProtNLM"/>
    </source>
</evidence>
<feature type="region of interest" description="Disordered" evidence="1">
    <location>
        <begin position="751"/>
        <end position="770"/>
    </location>
</feature>
<reference evidence="5 6" key="1">
    <citation type="journal article" date="2024" name="Commun. Biol.">
        <title>Comparative genomic analysis of thermophilic fungi reveals convergent evolutionary adaptations and gene losses.</title>
        <authorList>
            <person name="Steindorff A.S."/>
            <person name="Aguilar-Pontes M.V."/>
            <person name="Robinson A.J."/>
            <person name="Andreopoulos B."/>
            <person name="LaButti K."/>
            <person name="Kuo A."/>
            <person name="Mondo S."/>
            <person name="Riley R."/>
            <person name="Otillar R."/>
            <person name="Haridas S."/>
            <person name="Lipzen A."/>
            <person name="Grimwood J."/>
            <person name="Schmutz J."/>
            <person name="Clum A."/>
            <person name="Reid I.D."/>
            <person name="Moisan M.C."/>
            <person name="Butler G."/>
            <person name="Nguyen T.T.M."/>
            <person name="Dewar K."/>
            <person name="Conant G."/>
            <person name="Drula E."/>
            <person name="Henrissat B."/>
            <person name="Hansel C."/>
            <person name="Singer S."/>
            <person name="Hutchinson M.I."/>
            <person name="de Vries R.P."/>
            <person name="Natvig D.O."/>
            <person name="Powell A.J."/>
            <person name="Tsang A."/>
            <person name="Grigoriev I.V."/>
        </authorList>
    </citation>
    <scope>NUCLEOTIDE SEQUENCE [LARGE SCALE GENOMIC DNA]</scope>
    <source>
        <strain evidence="5 6">CBS 620.91</strain>
    </source>
</reference>
<evidence type="ECO:0000313" key="6">
    <source>
        <dbReference type="Proteomes" id="UP001583172"/>
    </source>
</evidence>
<feature type="transmembrane region" description="Helical" evidence="2">
    <location>
        <begin position="616"/>
        <end position="637"/>
    </location>
</feature>
<organism evidence="5 6">
    <name type="scientific">Humicola insolens</name>
    <name type="common">Soft-rot fungus</name>
    <dbReference type="NCBI Taxonomy" id="85995"/>
    <lineage>
        <taxon>Eukaryota</taxon>
        <taxon>Fungi</taxon>
        <taxon>Dikarya</taxon>
        <taxon>Ascomycota</taxon>
        <taxon>Pezizomycotina</taxon>
        <taxon>Sordariomycetes</taxon>
        <taxon>Sordariomycetidae</taxon>
        <taxon>Sordariales</taxon>
        <taxon>Chaetomiaceae</taxon>
        <taxon>Mycothermus</taxon>
    </lineage>
</organism>
<evidence type="ECO:0000256" key="1">
    <source>
        <dbReference type="SAM" id="MobiDB-lite"/>
    </source>
</evidence>
<feature type="compositionally biased region" description="Acidic residues" evidence="1">
    <location>
        <begin position="811"/>
        <end position="828"/>
    </location>
</feature>
<feature type="region of interest" description="Disordered" evidence="1">
    <location>
        <begin position="997"/>
        <end position="1016"/>
    </location>
</feature>
<feature type="compositionally biased region" description="Polar residues" evidence="1">
    <location>
        <begin position="896"/>
        <end position="918"/>
    </location>
</feature>
<feature type="compositionally biased region" description="Polar residues" evidence="1">
    <location>
        <begin position="286"/>
        <end position="295"/>
    </location>
</feature>
<feature type="compositionally biased region" description="Basic and acidic residues" evidence="1">
    <location>
        <begin position="1227"/>
        <end position="1243"/>
    </location>
</feature>
<feature type="compositionally biased region" description="Gly residues" evidence="1">
    <location>
        <begin position="1153"/>
        <end position="1167"/>
    </location>
</feature>
<feature type="transmembrane region" description="Helical" evidence="2">
    <location>
        <begin position="346"/>
        <end position="363"/>
    </location>
</feature>
<evidence type="ECO:0000313" key="5">
    <source>
        <dbReference type="EMBL" id="KAL1840702.1"/>
    </source>
</evidence>
<feature type="region of interest" description="Disordered" evidence="1">
    <location>
        <begin position="1"/>
        <end position="25"/>
    </location>
</feature>
<feature type="compositionally biased region" description="Gly residues" evidence="1">
    <location>
        <begin position="1206"/>
        <end position="1217"/>
    </location>
</feature>
<feature type="region of interest" description="Disordered" evidence="1">
    <location>
        <begin position="1049"/>
        <end position="1105"/>
    </location>
</feature>
<dbReference type="Proteomes" id="UP001583172">
    <property type="component" value="Unassembled WGS sequence"/>
</dbReference>
<dbReference type="EMBL" id="JAZGSY010000102">
    <property type="protein sequence ID" value="KAL1840702.1"/>
    <property type="molecule type" value="Genomic_DNA"/>
</dbReference>
<evidence type="ECO:0000259" key="4">
    <source>
        <dbReference type="Pfam" id="PF23317"/>
    </source>
</evidence>
<feature type="region of interest" description="Disordered" evidence="1">
    <location>
        <begin position="1200"/>
        <end position="1288"/>
    </location>
</feature>
<feature type="compositionally biased region" description="Acidic residues" evidence="1">
    <location>
        <begin position="48"/>
        <end position="58"/>
    </location>
</feature>
<feature type="region of interest" description="Disordered" evidence="1">
    <location>
        <begin position="46"/>
        <end position="76"/>
    </location>
</feature>
<keyword evidence="2" id="KW-1133">Transmembrane helix</keyword>
<dbReference type="PANTHER" id="PTHR35859:SF4">
    <property type="entry name" value="MEMBRANE CHANNEL PROTEIN, PUTATIVE (AFU_ORTHOLOGUE AFUA_6G11300)-RELATED"/>
    <property type="match status" value="1"/>
</dbReference>
<dbReference type="Pfam" id="PF23190">
    <property type="entry name" value="LHD_TRPY1"/>
    <property type="match status" value="1"/>
</dbReference>
<feature type="region of interest" description="Disordered" evidence="1">
    <location>
        <begin position="1147"/>
        <end position="1186"/>
    </location>
</feature>
<proteinExistence type="predicted"/>
<feature type="transmembrane region" description="Helical" evidence="2">
    <location>
        <begin position="536"/>
        <end position="557"/>
    </location>
</feature>
<protein>
    <recommendedName>
        <fullName evidence="7">Ion transport domain-containing protein</fullName>
    </recommendedName>
</protein>
<dbReference type="Pfam" id="PF23317">
    <property type="entry name" value="YVC1_C"/>
    <property type="match status" value="1"/>
</dbReference>
<feature type="region of interest" description="Disordered" evidence="1">
    <location>
        <begin position="889"/>
        <end position="933"/>
    </location>
</feature>
<evidence type="ECO:0000256" key="2">
    <source>
        <dbReference type="SAM" id="Phobius"/>
    </source>
</evidence>
<gene>
    <name evidence="5" type="ORF">VTJ49DRAFT_197</name>
</gene>
<feature type="transmembrane region" description="Helical" evidence="2">
    <location>
        <begin position="473"/>
        <end position="498"/>
    </location>
</feature>
<name>A0ABR3VFW7_HUMIN</name>
<accession>A0ABR3VFW7</accession>
<feature type="transmembrane region" description="Helical" evidence="2">
    <location>
        <begin position="404"/>
        <end position="430"/>
    </location>
</feature>
<feature type="domain" description="Calcium channel YVC1-like C-terminal transmembrane" evidence="4">
    <location>
        <begin position="351"/>
        <end position="654"/>
    </location>
</feature>
<feature type="transmembrane region" description="Helical" evidence="2">
    <location>
        <begin position="442"/>
        <end position="461"/>
    </location>
</feature>
<dbReference type="PANTHER" id="PTHR35859">
    <property type="entry name" value="NONSELECTIVE CATION CHANNEL PROTEIN"/>
    <property type="match status" value="1"/>
</dbReference>
<dbReference type="InterPro" id="IPR056336">
    <property type="entry name" value="YVC1_C"/>
</dbReference>
<evidence type="ECO:0000259" key="3">
    <source>
        <dbReference type="Pfam" id="PF23190"/>
    </source>
</evidence>
<feature type="compositionally biased region" description="Basic and acidic residues" evidence="1">
    <location>
        <begin position="1049"/>
        <end position="1059"/>
    </location>
</feature>
<feature type="compositionally biased region" description="Basic and acidic residues" evidence="1">
    <location>
        <begin position="751"/>
        <end position="765"/>
    </location>
</feature>
<feature type="domain" description="YVC1 N-terminal linker helical" evidence="3">
    <location>
        <begin position="99"/>
        <end position="266"/>
    </location>
</feature>
<comment type="caution">
    <text evidence="5">The sequence shown here is derived from an EMBL/GenBank/DDBJ whole genome shotgun (WGS) entry which is preliminary data.</text>
</comment>
<dbReference type="InterPro" id="IPR056337">
    <property type="entry name" value="LHD_YVC1"/>
</dbReference>